<dbReference type="Proteomes" id="UP000199580">
    <property type="component" value="Unassembled WGS sequence"/>
</dbReference>
<feature type="signal peptide" evidence="4">
    <location>
        <begin position="1"/>
        <end position="22"/>
    </location>
</feature>
<evidence type="ECO:0000313" key="7">
    <source>
        <dbReference type="Proteomes" id="UP000199580"/>
    </source>
</evidence>
<dbReference type="GO" id="GO:0030288">
    <property type="term" value="C:outer membrane-bounded periplasmic space"/>
    <property type="evidence" value="ECO:0007669"/>
    <property type="project" value="TreeGrafter"/>
</dbReference>
<feature type="chain" id="PRO_5011632497" evidence="4">
    <location>
        <begin position="23"/>
        <end position="679"/>
    </location>
</feature>
<reference evidence="6 7" key="1">
    <citation type="submission" date="2016-10" db="EMBL/GenBank/DDBJ databases">
        <authorList>
            <person name="de Groot N.N."/>
        </authorList>
    </citation>
    <scope>NUCLEOTIDE SEQUENCE [LARGE SCALE GENOMIC DNA]</scope>
    <source>
        <strain evidence="6 7">CGMCC 1.10076</strain>
    </source>
</reference>
<proteinExistence type="predicted"/>
<dbReference type="STRING" id="1128970.SAMN04487935_2814"/>
<dbReference type="GO" id="GO:0008236">
    <property type="term" value="F:serine-type peptidase activity"/>
    <property type="evidence" value="ECO:0007669"/>
    <property type="project" value="UniProtKB-KW"/>
</dbReference>
<dbReference type="SUPFAM" id="SSF52096">
    <property type="entry name" value="ClpP/crotonase"/>
    <property type="match status" value="1"/>
</dbReference>
<gene>
    <name evidence="6" type="ORF">SAMN04487935_2814</name>
</gene>
<dbReference type="InterPro" id="IPR040573">
    <property type="entry name" value="TSP_N"/>
</dbReference>
<dbReference type="PANTHER" id="PTHR32060:SF22">
    <property type="entry name" value="CARBOXYL-TERMINAL-PROCESSING PEPTIDASE 3, CHLOROPLASTIC"/>
    <property type="match status" value="1"/>
</dbReference>
<dbReference type="AlphaFoldDB" id="A0A1G8ZZU5"/>
<dbReference type="GO" id="GO:0007165">
    <property type="term" value="P:signal transduction"/>
    <property type="evidence" value="ECO:0007669"/>
    <property type="project" value="TreeGrafter"/>
</dbReference>
<keyword evidence="2" id="KW-0378">Hydrolase</keyword>
<name>A0A1G8ZZU5_9FLAO</name>
<dbReference type="InterPro" id="IPR005151">
    <property type="entry name" value="Tail-specific_protease"/>
</dbReference>
<dbReference type="OrthoDB" id="9812068at2"/>
<dbReference type="SMART" id="SM00245">
    <property type="entry name" value="TSPc"/>
    <property type="match status" value="1"/>
</dbReference>
<organism evidence="6 7">
    <name type="scientific">Flavobacterium noncentrifugens</name>
    <dbReference type="NCBI Taxonomy" id="1128970"/>
    <lineage>
        <taxon>Bacteria</taxon>
        <taxon>Pseudomonadati</taxon>
        <taxon>Bacteroidota</taxon>
        <taxon>Flavobacteriia</taxon>
        <taxon>Flavobacteriales</taxon>
        <taxon>Flavobacteriaceae</taxon>
        <taxon>Flavobacterium</taxon>
    </lineage>
</organism>
<dbReference type="CDD" id="cd07560">
    <property type="entry name" value="Peptidase_S41_CPP"/>
    <property type="match status" value="1"/>
</dbReference>
<dbReference type="InterPro" id="IPR004447">
    <property type="entry name" value="Peptidase_S41A"/>
</dbReference>
<keyword evidence="4" id="KW-0732">Signal</keyword>
<evidence type="ECO:0000259" key="5">
    <source>
        <dbReference type="SMART" id="SM00245"/>
    </source>
</evidence>
<dbReference type="Pfam" id="PF03572">
    <property type="entry name" value="Peptidase_S41"/>
    <property type="match status" value="1"/>
</dbReference>
<evidence type="ECO:0000313" key="6">
    <source>
        <dbReference type="EMBL" id="SDK20603.1"/>
    </source>
</evidence>
<keyword evidence="1 6" id="KW-0645">Protease</keyword>
<evidence type="ECO:0000256" key="4">
    <source>
        <dbReference type="SAM" id="SignalP"/>
    </source>
</evidence>
<accession>A0A1G8ZZU5</accession>
<dbReference type="EMBL" id="FNEZ01000004">
    <property type="protein sequence ID" value="SDK20603.1"/>
    <property type="molecule type" value="Genomic_DNA"/>
</dbReference>
<dbReference type="Gene3D" id="3.90.226.10">
    <property type="entry name" value="2-enoyl-CoA Hydratase, Chain A, domain 1"/>
    <property type="match status" value="1"/>
</dbReference>
<dbReference type="GO" id="GO:0004175">
    <property type="term" value="F:endopeptidase activity"/>
    <property type="evidence" value="ECO:0007669"/>
    <property type="project" value="TreeGrafter"/>
</dbReference>
<dbReference type="Pfam" id="PF17804">
    <property type="entry name" value="TSP_NTD"/>
    <property type="match status" value="1"/>
</dbReference>
<evidence type="ECO:0000256" key="1">
    <source>
        <dbReference type="ARBA" id="ARBA00022670"/>
    </source>
</evidence>
<dbReference type="GO" id="GO:0006508">
    <property type="term" value="P:proteolysis"/>
    <property type="evidence" value="ECO:0007669"/>
    <property type="project" value="UniProtKB-KW"/>
</dbReference>
<keyword evidence="3" id="KW-0720">Serine protease</keyword>
<dbReference type="PANTHER" id="PTHR32060">
    <property type="entry name" value="TAIL-SPECIFIC PROTEASE"/>
    <property type="match status" value="1"/>
</dbReference>
<evidence type="ECO:0000256" key="3">
    <source>
        <dbReference type="ARBA" id="ARBA00022825"/>
    </source>
</evidence>
<feature type="domain" description="Tail specific protease" evidence="5">
    <location>
        <begin position="338"/>
        <end position="524"/>
    </location>
</feature>
<dbReference type="InterPro" id="IPR029045">
    <property type="entry name" value="ClpP/crotonase-like_dom_sf"/>
</dbReference>
<sequence length="679" mass="77785">MFRNYNTYFFMLFALAPFAVFSQSETNACETLSRINLIVQQQHYRPKPVDDSLSVYVFKTFIDKLDENNNLFLQSEIDSLSKNRLKIDNYILAKDCSFLGEIFTVYNRAIDRYSKVISEIKQENFPLESTESVQFSKTAFPYLKDETQLKAFYKKSMLFSVLKDMAEVSTNVDSVCANFMQIGLASRLKVFDRYQCKTSGYRFSEKDFNSKFFSVFCSYFDPHTEYFSESDKSSFLSMVSADNLTFGIYFSMNEKDAIAVDGLIPGSSAYFTQKIDVGDELQKIKYQNQEFNVYCSALDLIEKIISSNDYLSAEFTFRKKSGEIYSVPLVKKVMKDYENNVFSYIIQQDNTKTGYIKIPSFYDTFENGKTAVSRDVAREINKLNNDKIDGLIIDLENNGGGSMEEAIKLTDFFLGAGPVAIMDDHLGKHEVIENYSRKKFYSGPMVVMINGFSASASEFFTNAIQDYNRAIVIGNQSQGKASMQQILPLGERNDEYLKLTLEKFYRVTGKSNQTSGITPDIEIPALFDKQMPRESTYPTALKSDMVLNPVKFPAFDSQFKLHEIEVSKKRISESLPLAQIKKINVRIDAAYDAAMPPIILQYDNVFREVNRINTLWKEIQAVSETEYPMNVENNTFDSNYQKSDLYLSNSNGEKIKAIKSNLHIVEAVNILNDLYKHPK</sequence>
<evidence type="ECO:0000256" key="2">
    <source>
        <dbReference type="ARBA" id="ARBA00022801"/>
    </source>
</evidence>
<dbReference type="RefSeq" id="WP_091396778.1">
    <property type="nucleotide sequence ID" value="NZ_BKAI01000008.1"/>
</dbReference>
<keyword evidence="7" id="KW-1185">Reference proteome</keyword>
<protein>
    <submittedName>
        <fullName evidence="6">Carboxyl-terminal processing protease</fullName>
    </submittedName>
</protein>